<dbReference type="GO" id="GO:0110026">
    <property type="term" value="P:regulation of DNA strand resection involved in replication fork processing"/>
    <property type="evidence" value="ECO:0007669"/>
    <property type="project" value="TreeGrafter"/>
</dbReference>
<dbReference type="Pfam" id="PF23165">
    <property type="entry name" value="zf-C2H2_FBX41"/>
    <property type="match status" value="1"/>
</dbReference>
<dbReference type="GO" id="GO:0046872">
    <property type="term" value="F:metal ion binding"/>
    <property type="evidence" value="ECO:0007669"/>
    <property type="project" value="UniProtKB-KW"/>
</dbReference>
<comment type="caution">
    <text evidence="8">The sequence shown here is derived from an EMBL/GenBank/DDBJ whole genome shotgun (WGS) entry which is preliminary data.</text>
</comment>
<dbReference type="CDD" id="cd20289">
    <property type="entry name" value="cupin_ADO"/>
    <property type="match status" value="1"/>
</dbReference>
<sequence length="710" mass="80017">MLNIPRWIHTGLFLKTSPSPHNKPTDYTTANRPISFFQSSPLPTQQEGYHWGSDKNIKQQISRRINSLIKGYNIQSHWSSFIKVICVMQQKVCTRNTALFVKNGQACGSGAPAQLPFRCPRCGEHERFHSLSSLRAHLEYSHPFHTKHDISLLSTRDLSNTERKESCKTSSADMHKVRDAGTNTNSTARGEHKHLFGADQTPSQQHTEQKLTPQERSLSVGDASAGAGPLSAPVASVEKRLEGMMRTANSSMERRLLRLSSELAQTDTAILCERAHSHHLAQEKQEVLERERALSRQVDAAVMVIATLRQQLSISEHELERREQEVITIQKFLEAAAQHEMCGKVRLRRFIESLLRRISLAERLLEYYQSAPHRHYCTAHSVPLPSELSPHRITQSRSSGDHLEQDEEQQLLSQSGWGLSKGSSGRLGYDSWSQRRRSDGSKARKKKWRVKLNVKLTLDPCVMMPRDNMTSTVQKIAKQALTSFRHPSVVGEHNKVFLENLSKLKNLMAEVRAADLKIVPRTIESAPIPSQRIAPPVTYMHIYETDTFSMGVFLLKTGASIPLHDHPGMYGMLKVIYGKVRISCFDRLDKPRDGASGVQFNPPLMPFQRSSLRPSVLRSVGEYTEENGPCVLSPQKDNIHQIDAVDGPTAFLDVLSPPYDPDEGRDCHYYKVLNAHSEAAEQGDLWLMEIPQPSEFWCGGEPYPGPKVSL</sequence>
<keyword evidence="5" id="KW-0175">Coiled coil</keyword>
<evidence type="ECO:0000256" key="3">
    <source>
        <dbReference type="ARBA" id="ARBA00023002"/>
    </source>
</evidence>
<dbReference type="Proteomes" id="UP001187343">
    <property type="component" value="Unassembled WGS sequence"/>
</dbReference>
<evidence type="ECO:0000259" key="7">
    <source>
        <dbReference type="Pfam" id="PF23165"/>
    </source>
</evidence>
<dbReference type="InterPro" id="IPR014710">
    <property type="entry name" value="RmlC-like_jellyroll"/>
</dbReference>
<feature type="compositionally biased region" description="Polar residues" evidence="6">
    <location>
        <begin position="200"/>
        <end position="217"/>
    </location>
</feature>
<dbReference type="GO" id="GO:0000723">
    <property type="term" value="P:telomere maintenance"/>
    <property type="evidence" value="ECO:0007669"/>
    <property type="project" value="TreeGrafter"/>
</dbReference>
<feature type="compositionally biased region" description="Basic and acidic residues" evidence="6">
    <location>
        <begin position="161"/>
        <end position="179"/>
    </location>
</feature>
<feature type="region of interest" description="Disordered" evidence="6">
    <location>
        <begin position="161"/>
        <end position="232"/>
    </location>
</feature>
<accession>A0AA88P9T0</accession>
<dbReference type="InterPro" id="IPR052283">
    <property type="entry name" value="GenomicStab_NeuMorph_Reg"/>
</dbReference>
<dbReference type="Gene3D" id="2.60.120.10">
    <property type="entry name" value="Jelly Rolls"/>
    <property type="match status" value="1"/>
</dbReference>
<evidence type="ECO:0000313" key="9">
    <source>
        <dbReference type="Proteomes" id="UP001187343"/>
    </source>
</evidence>
<dbReference type="GO" id="GO:0010569">
    <property type="term" value="P:regulation of double-strand break repair via homologous recombination"/>
    <property type="evidence" value="ECO:0007669"/>
    <property type="project" value="TreeGrafter"/>
</dbReference>
<dbReference type="GO" id="GO:0016702">
    <property type="term" value="F:oxidoreductase activity, acting on single donors with incorporation of molecular oxygen, incorporation of two atoms of oxygen"/>
    <property type="evidence" value="ECO:0007669"/>
    <property type="project" value="InterPro"/>
</dbReference>
<name>A0AA88P9T0_9TELE</name>
<dbReference type="InterPro" id="IPR011051">
    <property type="entry name" value="RmlC_Cupin_sf"/>
</dbReference>
<feature type="compositionally biased region" description="Polar residues" evidence="6">
    <location>
        <begin position="413"/>
        <end position="423"/>
    </location>
</feature>
<dbReference type="AlphaFoldDB" id="A0AA88P9T0"/>
<dbReference type="InterPro" id="IPR057038">
    <property type="entry name" value="FBX41/ZN365_Znf-C2H2"/>
</dbReference>
<dbReference type="SUPFAM" id="SSF51182">
    <property type="entry name" value="RmlC-like cupins"/>
    <property type="match status" value="1"/>
</dbReference>
<dbReference type="EMBL" id="JAUYZG010000019">
    <property type="protein sequence ID" value="KAK2878598.1"/>
    <property type="molecule type" value="Genomic_DNA"/>
</dbReference>
<reference evidence="8" key="1">
    <citation type="submission" date="2023-08" db="EMBL/GenBank/DDBJ databases">
        <title>Chromosome-level Genome Assembly of mud carp (Cirrhinus molitorella).</title>
        <authorList>
            <person name="Liu H."/>
        </authorList>
    </citation>
    <scope>NUCLEOTIDE SEQUENCE</scope>
    <source>
        <strain evidence="8">Prfri</strain>
        <tissue evidence="8">Muscle</tissue>
    </source>
</reference>
<dbReference type="PANTHER" id="PTHR15739:SF2">
    <property type="entry name" value="PROTEIN ZNF365"/>
    <property type="match status" value="1"/>
</dbReference>
<keyword evidence="4" id="KW-0408">Iron</keyword>
<feature type="domain" description="FBX41/ZN365 C2H2-type zinc finger" evidence="7">
    <location>
        <begin position="115"/>
        <end position="144"/>
    </location>
</feature>
<evidence type="ECO:0000313" key="8">
    <source>
        <dbReference type="EMBL" id="KAK2878598.1"/>
    </source>
</evidence>
<evidence type="ECO:0000256" key="6">
    <source>
        <dbReference type="SAM" id="MobiDB-lite"/>
    </source>
</evidence>
<keyword evidence="9" id="KW-1185">Reference proteome</keyword>
<keyword evidence="1" id="KW-0597">Phosphoprotein</keyword>
<evidence type="ECO:0000256" key="2">
    <source>
        <dbReference type="ARBA" id="ARBA00022723"/>
    </source>
</evidence>
<gene>
    <name evidence="8" type="ORF">Q8A67_019389</name>
</gene>
<evidence type="ECO:0000256" key="1">
    <source>
        <dbReference type="ARBA" id="ARBA00022553"/>
    </source>
</evidence>
<dbReference type="InterPro" id="IPR012864">
    <property type="entry name" value="PCO/ADO"/>
</dbReference>
<evidence type="ECO:0000256" key="5">
    <source>
        <dbReference type="ARBA" id="ARBA00023054"/>
    </source>
</evidence>
<keyword evidence="2" id="KW-0479">Metal-binding</keyword>
<proteinExistence type="predicted"/>
<organism evidence="8 9">
    <name type="scientific">Cirrhinus molitorella</name>
    <name type="common">mud carp</name>
    <dbReference type="NCBI Taxonomy" id="172907"/>
    <lineage>
        <taxon>Eukaryota</taxon>
        <taxon>Metazoa</taxon>
        <taxon>Chordata</taxon>
        <taxon>Craniata</taxon>
        <taxon>Vertebrata</taxon>
        <taxon>Euteleostomi</taxon>
        <taxon>Actinopterygii</taxon>
        <taxon>Neopterygii</taxon>
        <taxon>Teleostei</taxon>
        <taxon>Ostariophysi</taxon>
        <taxon>Cypriniformes</taxon>
        <taxon>Cyprinidae</taxon>
        <taxon>Labeoninae</taxon>
        <taxon>Labeonini</taxon>
        <taxon>Cirrhinus</taxon>
    </lineage>
</organism>
<protein>
    <recommendedName>
        <fullName evidence="7">FBX41/ZN365 C2H2-type zinc finger domain-containing protein</fullName>
    </recommendedName>
</protein>
<keyword evidence="3" id="KW-0560">Oxidoreductase</keyword>
<feature type="region of interest" description="Disordered" evidence="6">
    <location>
        <begin position="387"/>
        <end position="446"/>
    </location>
</feature>
<evidence type="ECO:0000256" key="4">
    <source>
        <dbReference type="ARBA" id="ARBA00023004"/>
    </source>
</evidence>
<dbReference type="Pfam" id="PF07847">
    <property type="entry name" value="PCO_ADO"/>
    <property type="match status" value="1"/>
</dbReference>
<dbReference type="GO" id="GO:0010975">
    <property type="term" value="P:regulation of neuron projection development"/>
    <property type="evidence" value="ECO:0007669"/>
    <property type="project" value="TreeGrafter"/>
</dbReference>
<dbReference type="PANTHER" id="PTHR15739">
    <property type="entry name" value="ZINC FINGER PROTEIN"/>
    <property type="match status" value="1"/>
</dbReference>